<sequence>MDLWKRGAPGNGGASNVDTAIMMLPSAPHSTRFDLDAWLLNCLYKPCTVHDIQGDGISVLNIVPEHGLDSGRVQRRSMPSSRMTSLAGSFDNLSALTDLLDRKYIFTECSNCYFLHDAYKIVFIVDLSPSEYSFDPDTDTIQANAALDALQKCLRGISLPARVPCLASTPDFEFLPKIYVSVLAYNPRWELLPQIQQNGTAFGFFRVLTHAQLVGKSDVPRIMAEVRKGIAELEASMHPHGRPAPQASSEDSDSEEEFEDSDLAGPRDAEQRLHSPDYGTYRLFLPPETSRVEVSLVHWLQMGDHVLRLLPEDCAPSLVFLTDGVLRSNFSISEAIGHISALTSSDTKFSVIQIGSSSGFSVRAEFGYPTDNGLLRFIAAALAGRMVYASDLPDRVPDDLLNFYHKCLLVRERRFRRDVLQGRYGSVHVGPMRISDVPLERTIMPQQDTWESVRITNGMFPWDVSSPPPRVEVMTMRYAEYNLFFGLGLIIEQRLLEGFTVRSVSVKHTGTSTITKTVLELAWHQNVTIQYIVTSHYVREDKDPAEPCSREATPPSDADTEDKISRVFDPVSSGLAGKAGNSLGEDDDNDDGDDDDGDGGYESPLKYGRLQSIENNVRVNVCGYLLFVHMFVDKGQVRQGDKILPAERKVKELQTFLTLLRQRDRLMEKLYDPTYSFGISRLYPVFGAAVGEDALSLGRDPRFQKRVASMIGVQPLPEVRARIQHWSELWVRTCEWLFGVVRYLYEREAGLSMQIFGYRDTITALITPSAFTAFMDRLRIGFMRNAAIRIAHMFRDSYFQGEWISWGSTYFRFLSYSHSLHKNTPAFVVARFEGASDWTIRIVLDFYNTNQYGRGKVISGLSDHLNKFRSHAAGRLNVYSPLHLTRWPFNLLPVTNLELDSATYNVMGMGGIKSLLVNYVEWRWEYKPYLGCTGINTSNPETRRSALELLRRIAMCVYRKRLAENFSIVYTSQPVWNTPTAHAAGIAESIAVAGVEREHEITDTVSFYQEFQTKGSNGVVGCHYTIIIDIENMCVRTKVWSEPKSAFCYQVFYYDTQLVVPTTTFFKILRPSWDVAVKFVNWRLNSPVKPDTFSPMSVTKKARFM</sequence>
<evidence type="ECO:0000313" key="1">
    <source>
        <dbReference type="EMBL" id="KAJ1679503.1"/>
    </source>
</evidence>
<accession>A0ACC1HUT1</accession>
<dbReference type="EMBL" id="JAMZIH010000341">
    <property type="protein sequence ID" value="KAJ1679503.1"/>
    <property type="molecule type" value="Genomic_DNA"/>
</dbReference>
<name>A0ACC1HUT1_9FUNG</name>
<reference evidence="1" key="1">
    <citation type="submission" date="2022-06" db="EMBL/GenBank/DDBJ databases">
        <title>Phylogenomic reconstructions and comparative analyses of Kickxellomycotina fungi.</title>
        <authorList>
            <person name="Reynolds N.K."/>
            <person name="Stajich J.E."/>
            <person name="Barry K."/>
            <person name="Grigoriev I.V."/>
            <person name="Crous P."/>
            <person name="Smith M.E."/>
        </authorList>
    </citation>
    <scope>NUCLEOTIDE SEQUENCE</scope>
    <source>
        <strain evidence="1">RSA 2271</strain>
    </source>
</reference>
<dbReference type="Proteomes" id="UP001145114">
    <property type="component" value="Unassembled WGS sequence"/>
</dbReference>
<gene>
    <name evidence="1" type="ORF">EV182_001916</name>
</gene>
<protein>
    <submittedName>
        <fullName evidence="1">Uncharacterized protein</fullName>
    </submittedName>
</protein>
<comment type="caution">
    <text evidence="1">The sequence shown here is derived from an EMBL/GenBank/DDBJ whole genome shotgun (WGS) entry which is preliminary data.</text>
</comment>
<organism evidence="1 2">
    <name type="scientific">Spiromyces aspiralis</name>
    <dbReference type="NCBI Taxonomy" id="68401"/>
    <lineage>
        <taxon>Eukaryota</taxon>
        <taxon>Fungi</taxon>
        <taxon>Fungi incertae sedis</taxon>
        <taxon>Zoopagomycota</taxon>
        <taxon>Kickxellomycotina</taxon>
        <taxon>Kickxellomycetes</taxon>
        <taxon>Kickxellales</taxon>
        <taxon>Kickxellaceae</taxon>
        <taxon>Spiromyces</taxon>
    </lineage>
</organism>
<evidence type="ECO:0000313" key="2">
    <source>
        <dbReference type="Proteomes" id="UP001145114"/>
    </source>
</evidence>
<keyword evidence="2" id="KW-1185">Reference proteome</keyword>
<proteinExistence type="predicted"/>
<feature type="non-terminal residue" evidence="1">
    <location>
        <position position="1105"/>
    </location>
</feature>